<dbReference type="EMBL" id="JAVHJL010000004">
    <property type="protein sequence ID" value="KAK6505124.1"/>
    <property type="molecule type" value="Genomic_DNA"/>
</dbReference>
<feature type="compositionally biased region" description="Polar residues" evidence="1">
    <location>
        <begin position="17"/>
        <end position="54"/>
    </location>
</feature>
<name>A0AAV9WCL5_9PEZI</name>
<evidence type="ECO:0008006" key="4">
    <source>
        <dbReference type="Google" id="ProtNLM"/>
    </source>
</evidence>
<protein>
    <recommendedName>
        <fullName evidence="4">RRM domain-containing protein</fullName>
    </recommendedName>
</protein>
<evidence type="ECO:0000313" key="2">
    <source>
        <dbReference type="EMBL" id="KAK6505124.1"/>
    </source>
</evidence>
<reference evidence="2 3" key="1">
    <citation type="submission" date="2023-08" db="EMBL/GenBank/DDBJ databases">
        <authorList>
            <person name="Palmer J.M."/>
        </authorList>
    </citation>
    <scope>NUCLEOTIDE SEQUENCE [LARGE SCALE GENOMIC DNA]</scope>
    <source>
        <strain evidence="2 3">TWF481</strain>
    </source>
</reference>
<dbReference type="AlphaFoldDB" id="A0AAV9WCL5"/>
<gene>
    <name evidence="2" type="ORF">TWF481_007046</name>
</gene>
<evidence type="ECO:0000313" key="3">
    <source>
        <dbReference type="Proteomes" id="UP001370758"/>
    </source>
</evidence>
<organism evidence="2 3">
    <name type="scientific">Arthrobotrys musiformis</name>
    <dbReference type="NCBI Taxonomy" id="47236"/>
    <lineage>
        <taxon>Eukaryota</taxon>
        <taxon>Fungi</taxon>
        <taxon>Dikarya</taxon>
        <taxon>Ascomycota</taxon>
        <taxon>Pezizomycotina</taxon>
        <taxon>Orbiliomycetes</taxon>
        <taxon>Orbiliales</taxon>
        <taxon>Orbiliaceae</taxon>
        <taxon>Arthrobotrys</taxon>
    </lineage>
</organism>
<dbReference type="Proteomes" id="UP001370758">
    <property type="component" value="Unassembled WGS sequence"/>
</dbReference>
<feature type="region of interest" description="Disordered" evidence="1">
    <location>
        <begin position="315"/>
        <end position="336"/>
    </location>
</feature>
<sequence length="683" mass="74941">MGPTCAKKPSPQVPEIITQSPSPARPTANNNYLPFPSRQPSNYDFQSRSPTPLQQRKLPQMQDEPKVKVSKPLTRTQTKRMQEGIIQNFCDRVHDLEEAVGAKTAEAEKLQVQIGEIVGLAKGAQDCLQKAIGHNKLAQESLSQLEVALQKIAKLDITSGDKVASGSQPLVENLPPGGKNVKVKLEAPPASTMGKGERTPIALTQAGAAPQPKASGDTTNLFDFYGDDKTITKNTLEAKKPMVVQQAPYKHRPGLIPPGVEDPFVYDDYNDEDVVEDPFFYDDAAVEAEYAKMPQEKVKTLHGSGSNQTIVAARPADLGQRLTPAPPQKPAEGPANTPFQKLATVMGSGPKDSNSSLLNKDTVSQQPVLPEARTNVVNAGPTKLPHPVGHSGASSTGLAAYTVKFTTLPPDFYHNGNFPGTPSMFYEEAQLCDRGSYTSEKVPVLRLQDVPNHISLADIFESLAGGPIYRISATKTDPDDPFKHVRVTFIHLHHAEAFLEFAQKRNGIYIKGCPDRIQVVPDPREKPNVISYTTFRKMMTENVTRMVYIDGFREGFWTTRKLRDLIVAAVDKLRVEDPDRYQFKEPICDKSDIVTAILGNSKERGIEALVGLRSIGWAILVRIALHGLQQPEGFYTERVVGDIGPDVSATEDPANIPSLRAFWVPDTVDEPLENMEKNFGDDA</sequence>
<evidence type="ECO:0000256" key="1">
    <source>
        <dbReference type="SAM" id="MobiDB-lite"/>
    </source>
</evidence>
<feature type="region of interest" description="Disordered" evidence="1">
    <location>
        <begin position="1"/>
        <end position="71"/>
    </location>
</feature>
<keyword evidence="3" id="KW-1185">Reference proteome</keyword>
<proteinExistence type="predicted"/>
<accession>A0AAV9WCL5</accession>
<comment type="caution">
    <text evidence="2">The sequence shown here is derived from an EMBL/GenBank/DDBJ whole genome shotgun (WGS) entry which is preliminary data.</text>
</comment>